<proteinExistence type="predicted"/>
<dbReference type="GO" id="GO:0006281">
    <property type="term" value="P:DNA repair"/>
    <property type="evidence" value="ECO:0007669"/>
    <property type="project" value="TreeGrafter"/>
</dbReference>
<organism evidence="2 3">
    <name type="scientific">Pseudomonas allii</name>
    <dbReference type="NCBI Taxonomy" id="2740531"/>
    <lineage>
        <taxon>Bacteria</taxon>
        <taxon>Pseudomonadati</taxon>
        <taxon>Pseudomonadota</taxon>
        <taxon>Gammaproteobacteria</taxon>
        <taxon>Pseudomonadales</taxon>
        <taxon>Pseudomonadaceae</taxon>
        <taxon>Pseudomonas</taxon>
    </lineage>
</organism>
<dbReference type="AlphaFoldDB" id="A0A7Y8UTQ9"/>
<name>A0A7Y8UTQ9_9PSED</name>
<dbReference type="PANTHER" id="PTHR35369:SF2">
    <property type="entry name" value="BLR3025 PROTEIN"/>
    <property type="match status" value="1"/>
</dbReference>
<reference evidence="2 3" key="1">
    <citation type="submission" date="2020-05" db="EMBL/GenBank/DDBJ databases">
        <title>Onion-isolated Pseudomonas sp.</title>
        <authorList>
            <person name="Fujikawa T."/>
            <person name="Sawada H."/>
        </authorList>
    </citation>
    <scope>NUCLEOTIDE SEQUENCE [LARGE SCALE GENOMIC DNA]</scope>
    <source>
        <strain evidence="2 3">MAFF 301512</strain>
    </source>
</reference>
<protein>
    <submittedName>
        <fullName evidence="2">DNA polymerase Y family protein</fullName>
    </submittedName>
</protein>
<evidence type="ECO:0000313" key="3">
    <source>
        <dbReference type="Proteomes" id="UP000543908"/>
    </source>
</evidence>
<dbReference type="InterPro" id="IPR050356">
    <property type="entry name" value="SulA_CellDiv_inhibitor"/>
</dbReference>
<sequence length="112" mass="12755">RLRARLGDDAVQGLRFHADHRPECAWQAATDKSPCPTLHKVQRPGWLLSEPAPLAEHGVHILMGPERIESGWWDGADIRRDYYLIQTRAGQQGWAFRNVGQSDGLWLQGWFA</sequence>
<dbReference type="Proteomes" id="UP000543908">
    <property type="component" value="Unassembled WGS sequence"/>
</dbReference>
<evidence type="ECO:0000313" key="2">
    <source>
        <dbReference type="EMBL" id="NWN61881.1"/>
    </source>
</evidence>
<comment type="caution">
    <text evidence="2">The sequence shown here is derived from an EMBL/GenBank/DDBJ whole genome shotgun (WGS) entry which is preliminary data.</text>
</comment>
<gene>
    <name evidence="2" type="ORF">HT123_12365</name>
</gene>
<dbReference type="EMBL" id="JABUHS010000092">
    <property type="protein sequence ID" value="NWN61881.1"/>
    <property type="molecule type" value="Genomic_DNA"/>
</dbReference>
<evidence type="ECO:0000256" key="1">
    <source>
        <dbReference type="ARBA" id="ARBA00022763"/>
    </source>
</evidence>
<feature type="non-terminal residue" evidence="2">
    <location>
        <position position="1"/>
    </location>
</feature>
<dbReference type="PANTHER" id="PTHR35369">
    <property type="entry name" value="BLR3025 PROTEIN-RELATED"/>
    <property type="match status" value="1"/>
</dbReference>
<accession>A0A7Y8UTQ9</accession>
<keyword evidence="1" id="KW-0227">DNA damage</keyword>